<evidence type="ECO:0000256" key="2">
    <source>
        <dbReference type="ARBA" id="ARBA00022801"/>
    </source>
</evidence>
<reference evidence="5" key="1">
    <citation type="submission" date="2023-04" db="EMBL/GenBank/DDBJ databases">
        <title>Ambrosiozyma monospora NBRC 1965.</title>
        <authorList>
            <person name="Ichikawa N."/>
            <person name="Sato H."/>
            <person name="Tonouchi N."/>
        </authorList>
    </citation>
    <scope>NUCLEOTIDE SEQUENCE</scope>
    <source>
        <strain evidence="5">NBRC 1965</strain>
    </source>
</reference>
<dbReference type="GO" id="GO:0004556">
    <property type="term" value="F:alpha-amylase activity"/>
    <property type="evidence" value="ECO:0007669"/>
    <property type="project" value="TreeGrafter"/>
</dbReference>
<gene>
    <name evidence="5" type="ORF">Amon01_000093500</name>
</gene>
<keyword evidence="3" id="KW-0326">Glycosidase</keyword>
<dbReference type="GO" id="GO:0005987">
    <property type="term" value="P:sucrose catabolic process"/>
    <property type="evidence" value="ECO:0007669"/>
    <property type="project" value="TreeGrafter"/>
</dbReference>
<dbReference type="InterPro" id="IPR017853">
    <property type="entry name" value="GH"/>
</dbReference>
<dbReference type="Gene3D" id="3.20.20.80">
    <property type="entry name" value="Glycosidases"/>
    <property type="match status" value="1"/>
</dbReference>
<accession>A0A9W7DDB8</accession>
<evidence type="ECO:0000313" key="5">
    <source>
        <dbReference type="EMBL" id="GMG20050.1"/>
    </source>
</evidence>
<comment type="caution">
    <text evidence="5">The sequence shown here is derived from an EMBL/GenBank/DDBJ whole genome shotgun (WGS) entry which is preliminary data.</text>
</comment>
<feature type="domain" description="Glycosyl hydrolase family 13 catalytic" evidence="4">
    <location>
        <begin position="5"/>
        <end position="253"/>
    </location>
</feature>
<dbReference type="EMBL" id="BSXU01000272">
    <property type="protein sequence ID" value="GMG20050.1"/>
    <property type="molecule type" value="Genomic_DNA"/>
</dbReference>
<dbReference type="InterPro" id="IPR006047">
    <property type="entry name" value="GH13_cat_dom"/>
</dbReference>
<dbReference type="OrthoDB" id="1740265at2759"/>
<dbReference type="GO" id="GO:0000025">
    <property type="term" value="P:maltose catabolic process"/>
    <property type="evidence" value="ECO:0007669"/>
    <property type="project" value="TreeGrafter"/>
</dbReference>
<dbReference type="AlphaFoldDB" id="A0A9W7DDB8"/>
<organism evidence="5 6">
    <name type="scientific">Ambrosiozyma monospora</name>
    <name type="common">Yeast</name>
    <name type="synonym">Endomycopsis monosporus</name>
    <dbReference type="NCBI Taxonomy" id="43982"/>
    <lineage>
        <taxon>Eukaryota</taxon>
        <taxon>Fungi</taxon>
        <taxon>Dikarya</taxon>
        <taxon>Ascomycota</taxon>
        <taxon>Saccharomycotina</taxon>
        <taxon>Pichiomycetes</taxon>
        <taxon>Pichiales</taxon>
        <taxon>Pichiaceae</taxon>
        <taxon>Ambrosiozyma</taxon>
    </lineage>
</organism>
<protein>
    <submittedName>
        <fullName evidence="5">Unnamed protein product</fullName>
    </submittedName>
</protein>
<dbReference type="Gene3D" id="2.60.40.1180">
    <property type="entry name" value="Golgi alpha-mannosidase II"/>
    <property type="match status" value="1"/>
</dbReference>
<keyword evidence="2" id="KW-0378">Hydrolase</keyword>
<dbReference type="GO" id="GO:0033934">
    <property type="term" value="F:glucan 1,4-alpha-maltotriohydrolase activity"/>
    <property type="evidence" value="ECO:0007669"/>
    <property type="project" value="TreeGrafter"/>
</dbReference>
<evidence type="ECO:0000256" key="3">
    <source>
        <dbReference type="ARBA" id="ARBA00023295"/>
    </source>
</evidence>
<dbReference type="PANTHER" id="PTHR10357">
    <property type="entry name" value="ALPHA-AMYLASE FAMILY MEMBER"/>
    <property type="match status" value="1"/>
</dbReference>
<dbReference type="FunFam" id="3.20.20.80:FF:000064">
    <property type="entry name" value="Oligo-1,6-glucosidase"/>
    <property type="match status" value="1"/>
</dbReference>
<evidence type="ECO:0000259" key="4">
    <source>
        <dbReference type="Pfam" id="PF00128"/>
    </source>
</evidence>
<dbReference type="Proteomes" id="UP001165063">
    <property type="component" value="Unassembled WGS sequence"/>
</dbReference>
<dbReference type="GO" id="GO:0004575">
    <property type="term" value="F:sucrose alpha-glucosidase activity"/>
    <property type="evidence" value="ECO:0007669"/>
    <property type="project" value="TreeGrafter"/>
</dbReference>
<dbReference type="PANTHER" id="PTHR10357:SF179">
    <property type="entry name" value="NEUTRAL AND BASIC AMINO ACID TRANSPORT PROTEIN RBAT"/>
    <property type="match status" value="1"/>
</dbReference>
<evidence type="ECO:0000313" key="6">
    <source>
        <dbReference type="Proteomes" id="UP001165063"/>
    </source>
</evidence>
<keyword evidence="6" id="KW-1185">Reference proteome</keyword>
<name>A0A9W7DDB8_AMBMO</name>
<sequence>MYSKVTGKYDAMTVGEVGVCSREETLKYISAKEKEMNMLFMFDLVELGCVYGDKFRYTPFTTQQFKKVIGDQSDFIKGTDAWSTFFLENHDQPRCISRFGSDKPEFRTVSGKMLATLLVASTGTLFIYQGQEIGMVNLPRSWDIKEYLDIQSINYWAAFLANNPNATEEEKSKLMDNINLLARDHARSPVQWDSSVNGGFSTAGAKAQNPWMRINDNYKEINVANQTNDPDSVLGYYRKALKVRKQYADPLVYGEFDHVDFENDDIMSFTKTGKQRKAYVVLNLKPKVVPFKILVDGDLKLILTNVDENELKDDELKPFEARIYLVQ</sequence>
<evidence type="ECO:0000256" key="1">
    <source>
        <dbReference type="ARBA" id="ARBA00008061"/>
    </source>
</evidence>
<dbReference type="Pfam" id="PF00128">
    <property type="entry name" value="Alpha-amylase"/>
    <property type="match status" value="1"/>
</dbReference>
<comment type="similarity">
    <text evidence="1">Belongs to the glycosyl hydrolase 13 family.</text>
</comment>
<dbReference type="SUPFAM" id="SSF51011">
    <property type="entry name" value="Glycosyl hydrolase domain"/>
    <property type="match status" value="1"/>
</dbReference>
<dbReference type="GO" id="GO:0004574">
    <property type="term" value="F:oligo-1,6-glucosidase activity"/>
    <property type="evidence" value="ECO:0007669"/>
    <property type="project" value="TreeGrafter"/>
</dbReference>
<dbReference type="InterPro" id="IPR013780">
    <property type="entry name" value="Glyco_hydro_b"/>
</dbReference>
<dbReference type="SUPFAM" id="SSF51445">
    <property type="entry name" value="(Trans)glycosidases"/>
    <property type="match status" value="1"/>
</dbReference>
<proteinExistence type="inferred from homology"/>